<keyword evidence="4" id="KW-0479">Metal-binding</keyword>
<gene>
    <name evidence="7" type="ORF">BUALT_Bualt02G0202800</name>
</gene>
<organism evidence="7 8">
    <name type="scientific">Buddleja alternifolia</name>
    <dbReference type="NCBI Taxonomy" id="168488"/>
    <lineage>
        <taxon>Eukaryota</taxon>
        <taxon>Viridiplantae</taxon>
        <taxon>Streptophyta</taxon>
        <taxon>Embryophyta</taxon>
        <taxon>Tracheophyta</taxon>
        <taxon>Spermatophyta</taxon>
        <taxon>Magnoliopsida</taxon>
        <taxon>eudicotyledons</taxon>
        <taxon>Gunneridae</taxon>
        <taxon>Pentapetalae</taxon>
        <taxon>asterids</taxon>
        <taxon>lamiids</taxon>
        <taxon>Lamiales</taxon>
        <taxon>Scrophulariaceae</taxon>
        <taxon>Buddlejeae</taxon>
        <taxon>Buddleja</taxon>
    </lineage>
</organism>
<dbReference type="EMBL" id="WHWC01000002">
    <property type="protein sequence ID" value="KAG8389186.1"/>
    <property type="molecule type" value="Genomic_DNA"/>
</dbReference>
<proteinExistence type="predicted"/>
<dbReference type="Proteomes" id="UP000826271">
    <property type="component" value="Unassembled WGS sequence"/>
</dbReference>
<evidence type="ECO:0000313" key="8">
    <source>
        <dbReference type="Proteomes" id="UP000826271"/>
    </source>
</evidence>
<dbReference type="GO" id="GO:0046872">
    <property type="term" value="F:metal ion binding"/>
    <property type="evidence" value="ECO:0007669"/>
    <property type="project" value="UniProtKB-KW"/>
</dbReference>
<dbReference type="Pfam" id="PF09328">
    <property type="entry name" value="Phytochelatin_C"/>
    <property type="match status" value="1"/>
</dbReference>
<dbReference type="AlphaFoldDB" id="A0AAV6Y1T2"/>
<keyword evidence="2" id="KW-0104">Cadmium</keyword>
<comment type="caution">
    <text evidence="7">The sequence shown here is derived from an EMBL/GenBank/DDBJ whole genome shotgun (WGS) entry which is preliminary data.</text>
</comment>
<keyword evidence="3" id="KW-0808">Transferase</keyword>
<dbReference type="PANTHER" id="PTHR33447:SF2">
    <property type="entry name" value="GLUTATHIONE GAMMA-GLUTAMYLCYSTEINYLTRANSFERASE"/>
    <property type="match status" value="1"/>
</dbReference>
<dbReference type="SUPFAM" id="SSF54001">
    <property type="entry name" value="Cysteine proteinases"/>
    <property type="match status" value="1"/>
</dbReference>
<dbReference type="EC" id="2.3.2.15" evidence="1"/>
<dbReference type="Pfam" id="PF05023">
    <property type="entry name" value="Phytochelatin"/>
    <property type="match status" value="1"/>
</dbReference>
<name>A0AAV6Y1T2_9LAMI</name>
<dbReference type="InterPro" id="IPR007719">
    <property type="entry name" value="PCS_N"/>
</dbReference>
<dbReference type="InterPro" id="IPR038765">
    <property type="entry name" value="Papain-like_cys_pep_sf"/>
</dbReference>
<dbReference type="PROSITE" id="PS51443">
    <property type="entry name" value="PCS"/>
    <property type="match status" value="1"/>
</dbReference>
<dbReference type="FunFam" id="3.90.70.30:FF:000001">
    <property type="entry name" value="Glutathione gamma-glutamylcysteinyltransferase 1"/>
    <property type="match status" value="1"/>
</dbReference>
<dbReference type="GO" id="GO:0010273">
    <property type="term" value="P:detoxification of copper ion"/>
    <property type="evidence" value="ECO:0007669"/>
    <property type="project" value="TreeGrafter"/>
</dbReference>
<evidence type="ECO:0000256" key="3">
    <source>
        <dbReference type="ARBA" id="ARBA00022679"/>
    </source>
</evidence>
<accession>A0AAV6Y1T2</accession>
<feature type="domain" description="Peptidase C83" evidence="6">
    <location>
        <begin position="1"/>
        <end position="221"/>
    </location>
</feature>
<keyword evidence="8" id="KW-1185">Reference proteome</keyword>
<keyword evidence="5" id="KW-0012">Acyltransferase</keyword>
<evidence type="ECO:0000256" key="4">
    <source>
        <dbReference type="ARBA" id="ARBA00022723"/>
    </source>
</evidence>
<evidence type="ECO:0000313" key="7">
    <source>
        <dbReference type="EMBL" id="KAG8389186.1"/>
    </source>
</evidence>
<reference evidence="7" key="1">
    <citation type="submission" date="2019-10" db="EMBL/GenBank/DDBJ databases">
        <authorList>
            <person name="Zhang R."/>
            <person name="Pan Y."/>
            <person name="Wang J."/>
            <person name="Ma R."/>
            <person name="Yu S."/>
        </authorList>
    </citation>
    <scope>NUCLEOTIDE SEQUENCE</scope>
    <source>
        <strain evidence="7">LA-IB0</strain>
        <tissue evidence="7">Leaf</tissue>
    </source>
</reference>
<dbReference type="GO" id="GO:0046938">
    <property type="term" value="P:phytochelatin biosynthetic process"/>
    <property type="evidence" value="ECO:0007669"/>
    <property type="project" value="InterPro"/>
</dbReference>
<dbReference type="GO" id="GO:0098849">
    <property type="term" value="P:cellular detoxification of cadmium ion"/>
    <property type="evidence" value="ECO:0007669"/>
    <property type="project" value="TreeGrafter"/>
</dbReference>
<evidence type="ECO:0000256" key="2">
    <source>
        <dbReference type="ARBA" id="ARBA00022539"/>
    </source>
</evidence>
<evidence type="ECO:0000256" key="5">
    <source>
        <dbReference type="ARBA" id="ARBA00023315"/>
    </source>
</evidence>
<dbReference type="InterPro" id="IPR015407">
    <property type="entry name" value="Phytochelatin_synthase_C"/>
</dbReference>
<evidence type="ECO:0000256" key="1">
    <source>
        <dbReference type="ARBA" id="ARBA00012468"/>
    </source>
</evidence>
<dbReference type="GO" id="GO:0016756">
    <property type="term" value="F:glutathione gamma-glutamylcysteinyltransferase activity"/>
    <property type="evidence" value="ECO:0007669"/>
    <property type="project" value="UniProtKB-EC"/>
</dbReference>
<sequence length="532" mass="59625">MAITGLYKRILPSPPATDLSSSEGKELLKEAIHNGSAEGFLKLISNFQTQSEPAYCGLASLSMVLNALAIDPGRVWKEPWRWFDESMLDCCEPLEKVKAKGISFGKVVCLAHFNGANVEAFRTNQSTIGDFRNYVIECSSSDDCHMISSYHRGAFNQTGAGHFSPIGAYHAERDMALILDVARFKYPPHWVPLALLWEAMDTVDEATGQRRGFMLVSRCQRAPALLYTVSCKYESWVTTVQYLMDDVPMLLRSDNIKDIKNVLITIFTSLPSDFAEFIKWVAEVRREEDTGQDLSEEDKGMLAIKEEVLKQVHETGLYKHVTDILSSEKLACQIKQTSCHQNRLPNLAASVCCQGAKILARKSSLSDRFCFRETCVRCYSTTNGDDIATLVNDNGQKTVDVLVPSSQTEHRFCNLGSYGNSCGLPASNDILTALLLALPLQTWSGIKDKVVLQEIFGLVSIERLPLLLQEEILHLRDKLLILKRCKDNELEDNLGAPLIKLFPSCFIMYFFQRKKSSDHAGVNSLRDEAIFH</sequence>
<dbReference type="Gene3D" id="3.90.70.30">
    <property type="entry name" value="Phytochelatin synthase, N-terminal domain"/>
    <property type="match status" value="1"/>
</dbReference>
<dbReference type="InterPro" id="IPR038156">
    <property type="entry name" value="PCS_N_sf"/>
</dbReference>
<protein>
    <recommendedName>
        <fullName evidence="1">glutathione gamma-glutamylcysteinyltransferase</fullName>
        <ecNumber evidence="1">2.3.2.15</ecNumber>
    </recommendedName>
</protein>
<dbReference type="InterPro" id="IPR040409">
    <property type="entry name" value="PCS-like"/>
</dbReference>
<dbReference type="PANTHER" id="PTHR33447">
    <property type="entry name" value="GLUTATHIONE GAMMA-GLUTAMYLCYSTEINYLTRANSFERASE"/>
    <property type="match status" value="1"/>
</dbReference>
<evidence type="ECO:0000259" key="6">
    <source>
        <dbReference type="PROSITE" id="PS51443"/>
    </source>
</evidence>